<evidence type="ECO:0000313" key="3">
    <source>
        <dbReference type="Proteomes" id="UP001156102"/>
    </source>
</evidence>
<sequence>MSTFLERIDRQKMKIASLVDRRSKKIPFVILVDVSGSMSANDNISKVNRGLRAFYDVLLEDSKVCESLDLSIIAFGGEERVQLAVDFNDIRKQELPVFEAYGNTPLCTAIVTALDNIEDQIDAYQAVGIVNTKPIMLIMTDGEPSRYEYVELYENGEEYLEADPLRKTDKEFLEAKAKFDRFHKMTGMDVHIVALGDQVKDLYFLQQFATGPNSIKRLEDTDILAFFKHLTVTVGSLPAAYDANPNHKNPFEVLDVFEGFKKPGKKQL</sequence>
<keyword evidence="3" id="KW-1185">Reference proteome</keyword>
<name>A0AA42BQU4_9BACI</name>
<dbReference type="Gene3D" id="3.40.50.410">
    <property type="entry name" value="von Willebrand factor, type A domain"/>
    <property type="match status" value="1"/>
</dbReference>
<comment type="caution">
    <text evidence="2">The sequence shown here is derived from an EMBL/GenBank/DDBJ whole genome shotgun (WGS) entry which is preliminary data.</text>
</comment>
<organism evidence="2 3">
    <name type="scientific">Ectobacillus ponti</name>
    <dbReference type="NCBI Taxonomy" id="2961894"/>
    <lineage>
        <taxon>Bacteria</taxon>
        <taxon>Bacillati</taxon>
        <taxon>Bacillota</taxon>
        <taxon>Bacilli</taxon>
        <taxon>Bacillales</taxon>
        <taxon>Bacillaceae</taxon>
        <taxon>Ectobacillus</taxon>
    </lineage>
</organism>
<dbReference type="EMBL" id="JANCLT010000013">
    <property type="protein sequence ID" value="MCP8970630.1"/>
    <property type="molecule type" value="Genomic_DNA"/>
</dbReference>
<dbReference type="SUPFAM" id="SSF53300">
    <property type="entry name" value="vWA-like"/>
    <property type="match status" value="1"/>
</dbReference>
<evidence type="ECO:0000259" key="1">
    <source>
        <dbReference type="PROSITE" id="PS50234"/>
    </source>
</evidence>
<protein>
    <recommendedName>
        <fullName evidence="1">VWFA domain-containing protein</fullName>
    </recommendedName>
</protein>
<accession>A0AA42BQU4</accession>
<dbReference type="Proteomes" id="UP001156102">
    <property type="component" value="Unassembled WGS sequence"/>
</dbReference>
<evidence type="ECO:0000313" key="2">
    <source>
        <dbReference type="EMBL" id="MCP8970630.1"/>
    </source>
</evidence>
<gene>
    <name evidence="2" type="ORF">NK662_19105</name>
</gene>
<dbReference type="InterPro" id="IPR036465">
    <property type="entry name" value="vWFA_dom_sf"/>
</dbReference>
<dbReference type="InterPro" id="IPR002035">
    <property type="entry name" value="VWF_A"/>
</dbReference>
<proteinExistence type="predicted"/>
<feature type="domain" description="VWFA" evidence="1">
    <location>
        <begin position="27"/>
        <end position="234"/>
    </location>
</feature>
<dbReference type="PROSITE" id="PS50234">
    <property type="entry name" value="VWFA"/>
    <property type="match status" value="1"/>
</dbReference>
<dbReference type="RefSeq" id="WP_254760554.1">
    <property type="nucleotide sequence ID" value="NZ_JANCLT010000013.1"/>
</dbReference>
<dbReference type="AlphaFoldDB" id="A0AA42BQU4"/>
<reference evidence="2" key="1">
    <citation type="submission" date="2022-07" db="EMBL/GenBank/DDBJ databases">
        <authorList>
            <person name="Li W.-J."/>
            <person name="Deng Q.-Q."/>
        </authorList>
    </citation>
    <scope>NUCLEOTIDE SEQUENCE</scope>
    <source>
        <strain evidence="2">SYSU M60031</strain>
    </source>
</reference>